<dbReference type="AlphaFoldDB" id="E8LF72"/>
<evidence type="ECO:0000313" key="6">
    <source>
        <dbReference type="EMBL" id="EFY04471.1"/>
    </source>
</evidence>
<dbReference type="InterPro" id="IPR052561">
    <property type="entry name" value="ComplexI_Subunit1"/>
</dbReference>
<keyword evidence="2 5" id="KW-0812">Transmembrane</keyword>
<evidence type="ECO:0000256" key="3">
    <source>
        <dbReference type="ARBA" id="ARBA00022989"/>
    </source>
</evidence>
<dbReference type="HOGENOM" id="CLU_015134_2_0_9"/>
<comment type="subcellular location">
    <subcellularLocation>
        <location evidence="1">Membrane</location>
        <topology evidence="1">Multi-pass membrane protein</topology>
    </subcellularLocation>
</comment>
<evidence type="ECO:0000256" key="1">
    <source>
        <dbReference type="ARBA" id="ARBA00004141"/>
    </source>
</evidence>
<dbReference type="Proteomes" id="UP000004923">
    <property type="component" value="Unassembled WGS sequence"/>
</dbReference>
<evidence type="ECO:0008006" key="8">
    <source>
        <dbReference type="Google" id="ProtNLM"/>
    </source>
</evidence>
<comment type="caution">
    <text evidence="6">The sequence shown here is derived from an EMBL/GenBank/DDBJ whole genome shotgun (WGS) entry which is preliminary data.</text>
</comment>
<feature type="transmembrane region" description="Helical" evidence="5">
    <location>
        <begin position="222"/>
        <end position="246"/>
    </location>
</feature>
<evidence type="ECO:0000256" key="4">
    <source>
        <dbReference type="ARBA" id="ARBA00023136"/>
    </source>
</evidence>
<feature type="transmembrane region" description="Helical" evidence="5">
    <location>
        <begin position="12"/>
        <end position="31"/>
    </location>
</feature>
<keyword evidence="7" id="KW-1185">Reference proteome</keyword>
<dbReference type="PANTHER" id="PTHR43359">
    <property type="entry name" value="FORMATE HYDROGENLYASE SUBUNIT 4"/>
    <property type="match status" value="1"/>
</dbReference>
<protein>
    <recommendedName>
        <fullName evidence="8">NADH dehydrogenase</fullName>
    </recommendedName>
</protein>
<feature type="transmembrane region" description="Helical" evidence="5">
    <location>
        <begin position="69"/>
        <end position="92"/>
    </location>
</feature>
<sequence length="296" mass="32471">MILENELLQLALGMAQAVLLLLCAPLVTGIVKKVKAWMQNRIGSSIWQEYYDIRKWWGKPTMLTPYTSITFRLAPCVYFLTTFAAACMLPGFLGGQAGFGDVFVFVYLLALGRFFMAVSSMDAATAFGGMGGSREVYVAAFVEPVVMLAVLSNVLHTNSTSLAGMSLRTDEVNLTVAGVLTCIAFFLVLLAENSRIPVDNPDTHLELTMIHECMTLEYSGRLLALIHWASQLKLLVFLVLFAMLYLPLDLPVVFKVLISAVAVGVVETLNNKMRLFKVRVYLAAAGLMLLLAVVAQ</sequence>
<dbReference type="EMBL" id="AEVN01000073">
    <property type="protein sequence ID" value="EFY04471.1"/>
    <property type="molecule type" value="Genomic_DNA"/>
</dbReference>
<feature type="transmembrane region" description="Helical" evidence="5">
    <location>
        <begin position="252"/>
        <end position="269"/>
    </location>
</feature>
<keyword evidence="3 5" id="KW-1133">Transmembrane helix</keyword>
<proteinExistence type="predicted"/>
<gene>
    <name evidence="6" type="ORF">HMPREF9443_01512</name>
</gene>
<feature type="transmembrane region" description="Helical" evidence="5">
    <location>
        <begin position="276"/>
        <end position="295"/>
    </location>
</feature>
<keyword evidence="4 5" id="KW-0472">Membrane</keyword>
<dbReference type="GO" id="GO:0005886">
    <property type="term" value="C:plasma membrane"/>
    <property type="evidence" value="ECO:0007669"/>
    <property type="project" value="TreeGrafter"/>
</dbReference>
<feature type="transmembrane region" description="Helical" evidence="5">
    <location>
        <begin position="136"/>
        <end position="154"/>
    </location>
</feature>
<reference evidence="6 7" key="1">
    <citation type="submission" date="2011-01" db="EMBL/GenBank/DDBJ databases">
        <authorList>
            <person name="Weinstock G."/>
            <person name="Sodergren E."/>
            <person name="Clifton S."/>
            <person name="Fulton L."/>
            <person name="Fulton B."/>
            <person name="Courtney L."/>
            <person name="Fronick C."/>
            <person name="Harrison M."/>
            <person name="Strong C."/>
            <person name="Farmer C."/>
            <person name="Delahaunty K."/>
            <person name="Markovic C."/>
            <person name="Hall O."/>
            <person name="Minx P."/>
            <person name="Tomlinson C."/>
            <person name="Mitreva M."/>
            <person name="Hou S."/>
            <person name="Chen J."/>
            <person name="Wollam A."/>
            <person name="Pepin K.H."/>
            <person name="Johnson M."/>
            <person name="Bhonagiri V."/>
            <person name="Zhang X."/>
            <person name="Suruliraj S."/>
            <person name="Warren W."/>
            <person name="Chinwalla A."/>
            <person name="Mardis E.R."/>
            <person name="Wilson R.K."/>
        </authorList>
    </citation>
    <scope>NUCLEOTIDE SEQUENCE [LARGE SCALE GENOMIC DNA]</scope>
    <source>
        <strain evidence="6 7">YIT 12067</strain>
    </source>
</reference>
<dbReference type="Pfam" id="PF00146">
    <property type="entry name" value="NADHdh"/>
    <property type="match status" value="1"/>
</dbReference>
<accession>E8LF72</accession>
<evidence type="ECO:0000313" key="7">
    <source>
        <dbReference type="Proteomes" id="UP000004923"/>
    </source>
</evidence>
<dbReference type="PANTHER" id="PTHR43359:SF1">
    <property type="entry name" value="FORMATE HYDROGENLYASE SUBUNIT 4-RELATED"/>
    <property type="match status" value="1"/>
</dbReference>
<evidence type="ECO:0000256" key="2">
    <source>
        <dbReference type="ARBA" id="ARBA00022692"/>
    </source>
</evidence>
<name>E8LF72_9FIRM</name>
<evidence type="ECO:0000256" key="5">
    <source>
        <dbReference type="SAM" id="Phobius"/>
    </source>
</evidence>
<dbReference type="RefSeq" id="WP_009145865.1">
    <property type="nucleotide sequence ID" value="NZ_GL830907.1"/>
</dbReference>
<dbReference type="InterPro" id="IPR001694">
    <property type="entry name" value="NADH_UbQ_OxRdtase_su1/FPO"/>
</dbReference>
<feature type="transmembrane region" description="Helical" evidence="5">
    <location>
        <begin position="174"/>
        <end position="191"/>
    </location>
</feature>
<feature type="transmembrane region" description="Helical" evidence="5">
    <location>
        <begin position="104"/>
        <end position="124"/>
    </location>
</feature>
<organism evidence="6 7">
    <name type="scientific">Phascolarctobacterium succinatutens YIT 12067</name>
    <dbReference type="NCBI Taxonomy" id="626939"/>
    <lineage>
        <taxon>Bacteria</taxon>
        <taxon>Bacillati</taxon>
        <taxon>Bacillota</taxon>
        <taxon>Negativicutes</taxon>
        <taxon>Acidaminococcales</taxon>
        <taxon>Acidaminococcaceae</taxon>
        <taxon>Phascolarctobacterium</taxon>
    </lineage>
</organism>
<dbReference type="eggNOG" id="COG0650">
    <property type="taxonomic scope" value="Bacteria"/>
</dbReference>